<evidence type="ECO:0000256" key="3">
    <source>
        <dbReference type="ARBA" id="ARBA00022553"/>
    </source>
</evidence>
<keyword evidence="9" id="KW-1133">Transmembrane helix</keyword>
<evidence type="ECO:0000259" key="10">
    <source>
        <dbReference type="Pfam" id="PF02518"/>
    </source>
</evidence>
<evidence type="ECO:0000259" key="12">
    <source>
        <dbReference type="Pfam" id="PF23539"/>
    </source>
</evidence>
<keyword evidence="5" id="KW-0547">Nucleotide-binding</keyword>
<evidence type="ECO:0000256" key="2">
    <source>
        <dbReference type="ARBA" id="ARBA00012438"/>
    </source>
</evidence>
<reference evidence="13 14" key="1">
    <citation type="journal article" date="2013" name="ISME J.">
        <title>A metabolic model for members of the genus Tetrasphaera involved in enhanced biological phosphorus removal.</title>
        <authorList>
            <person name="Kristiansen R."/>
            <person name="Nguyen H.T.T."/>
            <person name="Saunders A.M."/>
            <person name="Nielsen J.L."/>
            <person name="Wimmer R."/>
            <person name="Le V.Q."/>
            <person name="McIlroy S.J."/>
            <person name="Petrovski S."/>
            <person name="Seviour R.J."/>
            <person name="Calteau A."/>
            <person name="Nielsen K.L."/>
            <person name="Nielsen P.H."/>
        </authorList>
    </citation>
    <scope>NUCLEOTIDE SEQUENCE [LARGE SCALE GENOMIC DNA]</scope>
    <source>
        <strain evidence="13 14">Lp2</strain>
    </source>
</reference>
<dbReference type="GO" id="GO:0000155">
    <property type="term" value="F:phosphorelay sensor kinase activity"/>
    <property type="evidence" value="ECO:0007669"/>
    <property type="project" value="InterPro"/>
</dbReference>
<dbReference type="OrthoDB" id="227596at2"/>
<dbReference type="GO" id="GO:0046983">
    <property type="term" value="F:protein dimerization activity"/>
    <property type="evidence" value="ECO:0007669"/>
    <property type="project" value="InterPro"/>
</dbReference>
<dbReference type="Proteomes" id="UP000013167">
    <property type="component" value="Unassembled WGS sequence"/>
</dbReference>
<keyword evidence="6 13" id="KW-0418">Kinase</keyword>
<evidence type="ECO:0000256" key="1">
    <source>
        <dbReference type="ARBA" id="ARBA00000085"/>
    </source>
</evidence>
<dbReference type="Pfam" id="PF07730">
    <property type="entry name" value="HisKA_3"/>
    <property type="match status" value="1"/>
</dbReference>
<keyword evidence="9" id="KW-0812">Transmembrane</keyword>
<gene>
    <name evidence="13" type="ORF">BN10_140058</name>
</gene>
<dbReference type="EC" id="2.7.13.3" evidence="2"/>
<evidence type="ECO:0000256" key="5">
    <source>
        <dbReference type="ARBA" id="ARBA00022741"/>
    </source>
</evidence>
<dbReference type="GO" id="GO:0005524">
    <property type="term" value="F:ATP binding"/>
    <property type="evidence" value="ECO:0007669"/>
    <property type="project" value="UniProtKB-KW"/>
</dbReference>
<feature type="transmembrane region" description="Helical" evidence="9">
    <location>
        <begin position="18"/>
        <end position="37"/>
    </location>
</feature>
<evidence type="ECO:0000313" key="13">
    <source>
        <dbReference type="EMBL" id="CCH69246.1"/>
    </source>
</evidence>
<proteinExistence type="predicted"/>
<dbReference type="InterPro" id="IPR055558">
    <property type="entry name" value="DUF7134"/>
</dbReference>
<comment type="caution">
    <text evidence="13">The sequence shown here is derived from an EMBL/GenBank/DDBJ whole genome shotgun (WGS) entry which is preliminary data.</text>
</comment>
<evidence type="ECO:0000256" key="4">
    <source>
        <dbReference type="ARBA" id="ARBA00022679"/>
    </source>
</evidence>
<accession>N0E0J2</accession>
<feature type="transmembrane region" description="Helical" evidence="9">
    <location>
        <begin position="135"/>
        <end position="152"/>
    </location>
</feature>
<dbReference type="CDD" id="cd16917">
    <property type="entry name" value="HATPase_UhpB-NarQ-NarX-like"/>
    <property type="match status" value="1"/>
</dbReference>
<dbReference type="Gene3D" id="3.30.565.10">
    <property type="entry name" value="Histidine kinase-like ATPase, C-terminal domain"/>
    <property type="match status" value="1"/>
</dbReference>
<dbReference type="InterPro" id="IPR003594">
    <property type="entry name" value="HATPase_dom"/>
</dbReference>
<dbReference type="STRING" id="1193181.BN10_140058"/>
<keyword evidence="3" id="KW-0597">Phosphoprotein</keyword>
<keyword evidence="9" id="KW-0472">Membrane</keyword>
<evidence type="ECO:0000259" key="11">
    <source>
        <dbReference type="Pfam" id="PF07730"/>
    </source>
</evidence>
<keyword evidence="14" id="KW-1185">Reference proteome</keyword>
<keyword evidence="7" id="KW-0067">ATP-binding</keyword>
<evidence type="ECO:0000256" key="7">
    <source>
        <dbReference type="ARBA" id="ARBA00022840"/>
    </source>
</evidence>
<dbReference type="AlphaFoldDB" id="N0E0J2"/>
<feature type="domain" description="DUF7134" evidence="12">
    <location>
        <begin position="17"/>
        <end position="150"/>
    </location>
</feature>
<evidence type="ECO:0000256" key="6">
    <source>
        <dbReference type="ARBA" id="ARBA00022777"/>
    </source>
</evidence>
<evidence type="ECO:0000256" key="8">
    <source>
        <dbReference type="ARBA" id="ARBA00023012"/>
    </source>
</evidence>
<dbReference type="Gene3D" id="1.20.5.1930">
    <property type="match status" value="1"/>
</dbReference>
<feature type="domain" description="Histidine kinase/HSP90-like ATPase" evidence="10">
    <location>
        <begin position="290"/>
        <end position="376"/>
    </location>
</feature>
<dbReference type="RefSeq" id="WP_010849404.1">
    <property type="nucleotide sequence ID" value="NZ_HF570956.1"/>
</dbReference>
<evidence type="ECO:0000313" key="14">
    <source>
        <dbReference type="Proteomes" id="UP000013167"/>
    </source>
</evidence>
<dbReference type="InterPro" id="IPR050482">
    <property type="entry name" value="Sensor_HK_TwoCompSys"/>
</dbReference>
<protein>
    <recommendedName>
        <fullName evidence="2">histidine kinase</fullName>
        <ecNumber evidence="2">2.7.13.3</ecNumber>
    </recommendedName>
</protein>
<keyword evidence="8" id="KW-0902">Two-component regulatory system</keyword>
<organism evidence="13 14">
    <name type="scientific">Phycicoccus elongatus Lp2</name>
    <dbReference type="NCBI Taxonomy" id="1193181"/>
    <lineage>
        <taxon>Bacteria</taxon>
        <taxon>Bacillati</taxon>
        <taxon>Actinomycetota</taxon>
        <taxon>Actinomycetes</taxon>
        <taxon>Micrococcales</taxon>
        <taxon>Intrasporangiaceae</taxon>
        <taxon>Phycicoccus</taxon>
    </lineage>
</organism>
<dbReference type="SUPFAM" id="SSF55874">
    <property type="entry name" value="ATPase domain of HSP90 chaperone/DNA topoisomerase II/histidine kinase"/>
    <property type="match status" value="1"/>
</dbReference>
<dbReference type="GO" id="GO:0016020">
    <property type="term" value="C:membrane"/>
    <property type="evidence" value="ECO:0007669"/>
    <property type="project" value="InterPro"/>
</dbReference>
<dbReference type="PANTHER" id="PTHR24421">
    <property type="entry name" value="NITRATE/NITRITE SENSOR PROTEIN NARX-RELATED"/>
    <property type="match status" value="1"/>
</dbReference>
<feature type="transmembrane region" description="Helical" evidence="9">
    <location>
        <begin position="112"/>
        <end position="129"/>
    </location>
</feature>
<sequence length="380" mass="39657">MHGSSNSWRSRRIRGVPVIDLTLASALGAVAIIGALRHEPPEGPDLLTLPVAVVMCGALSLRRIHPFAMAVLVSVPALVQALVSVSPGALWALAVYLVATVSVATHDTEARAAAGGGLLLVSLFLQEWLDHGTDYVFIVLVFGGAWLIGRGLNAWTTRALSAETTSSETARLAVAEERLRVARELHDVVAHSLGVIAVQSEAADALLERDPTLARASVQAVRSSARGALDEMRQLLGVLRAEPDGLPLEPQPRLAGLAQLVDSFTAAGLRVALTQSTRPAHLRPGLDLTAFRIVQESLSNVLRHAGPVPVSVSVTVAGDALVVEVRNASSAPGPRRLPGTGLGLIGLRERVQALDGTLVHGPDGSGFRVTATLPLSGSTA</sequence>
<dbReference type="InterPro" id="IPR036890">
    <property type="entry name" value="HATPase_C_sf"/>
</dbReference>
<dbReference type="Pfam" id="PF23539">
    <property type="entry name" value="DUF7134"/>
    <property type="match status" value="1"/>
</dbReference>
<dbReference type="HOGENOM" id="CLU_000445_20_1_11"/>
<comment type="catalytic activity">
    <reaction evidence="1">
        <text>ATP + protein L-histidine = ADP + protein N-phospho-L-histidine.</text>
        <dbReference type="EC" id="2.7.13.3"/>
    </reaction>
</comment>
<dbReference type="PANTHER" id="PTHR24421:SF10">
    <property type="entry name" value="NITRATE_NITRITE SENSOR PROTEIN NARQ"/>
    <property type="match status" value="1"/>
</dbReference>
<dbReference type="InterPro" id="IPR011712">
    <property type="entry name" value="Sig_transdc_His_kin_sub3_dim/P"/>
</dbReference>
<dbReference type="EMBL" id="CAIZ01000046">
    <property type="protein sequence ID" value="CCH69246.1"/>
    <property type="molecule type" value="Genomic_DNA"/>
</dbReference>
<keyword evidence="4" id="KW-0808">Transferase</keyword>
<dbReference type="Pfam" id="PF02518">
    <property type="entry name" value="HATPase_c"/>
    <property type="match status" value="1"/>
</dbReference>
<dbReference type="eggNOG" id="COG4585">
    <property type="taxonomic scope" value="Bacteria"/>
</dbReference>
<name>N0E0J2_9MICO</name>
<evidence type="ECO:0000256" key="9">
    <source>
        <dbReference type="SAM" id="Phobius"/>
    </source>
</evidence>
<feature type="domain" description="Signal transduction histidine kinase subgroup 3 dimerisation and phosphoacceptor" evidence="11">
    <location>
        <begin position="177"/>
        <end position="241"/>
    </location>
</feature>